<feature type="domain" description="MmgE/PrpD C-terminal" evidence="3">
    <location>
        <begin position="271"/>
        <end position="425"/>
    </location>
</feature>
<dbReference type="RefSeq" id="WP_085421279.1">
    <property type="nucleotide sequence ID" value="NZ_FXAF01000003.1"/>
</dbReference>
<protein>
    <submittedName>
        <fullName evidence="4">2-methylcitrate dehydratase</fullName>
    </submittedName>
</protein>
<dbReference type="InterPro" id="IPR042188">
    <property type="entry name" value="MmgE/PrpD_sf_2"/>
</dbReference>
<dbReference type="GO" id="GO:0016829">
    <property type="term" value="F:lyase activity"/>
    <property type="evidence" value="ECO:0007669"/>
    <property type="project" value="InterPro"/>
</dbReference>
<name>A0A1X7DV19_9HYPH</name>
<feature type="domain" description="MmgE/PrpD N-terminal" evidence="2">
    <location>
        <begin position="32"/>
        <end position="252"/>
    </location>
</feature>
<evidence type="ECO:0000259" key="3">
    <source>
        <dbReference type="Pfam" id="PF19305"/>
    </source>
</evidence>
<dbReference type="Pfam" id="PF19305">
    <property type="entry name" value="MmgE_PrpD_C"/>
    <property type="match status" value="1"/>
</dbReference>
<dbReference type="Gene3D" id="1.10.4100.10">
    <property type="entry name" value="2-methylcitrate dehydratase PrpD"/>
    <property type="match status" value="1"/>
</dbReference>
<dbReference type="OrthoDB" id="5415580at2"/>
<dbReference type="InterPro" id="IPR042183">
    <property type="entry name" value="MmgE/PrpD_sf_1"/>
</dbReference>
<dbReference type="InterPro" id="IPR045336">
    <property type="entry name" value="MmgE_PrpD_N"/>
</dbReference>
<dbReference type="Proteomes" id="UP000192903">
    <property type="component" value="Unassembled WGS sequence"/>
</dbReference>
<gene>
    <name evidence="4" type="ORF">SAMN02982989_5926</name>
</gene>
<dbReference type="Pfam" id="PF03972">
    <property type="entry name" value="MmgE_PrpD_N"/>
    <property type="match status" value="1"/>
</dbReference>
<proteinExistence type="inferred from homology"/>
<dbReference type="STRING" id="464029.SAMN02982989_5926"/>
<dbReference type="EMBL" id="FXAF01000003">
    <property type="protein sequence ID" value="SMF22210.1"/>
    <property type="molecule type" value="Genomic_DNA"/>
</dbReference>
<dbReference type="InterPro" id="IPR045337">
    <property type="entry name" value="MmgE_PrpD_C"/>
</dbReference>
<keyword evidence="5" id="KW-1185">Reference proteome</keyword>
<accession>A0A1X7DV19</accession>
<dbReference type="InterPro" id="IPR036148">
    <property type="entry name" value="MmgE/PrpD_sf"/>
</dbReference>
<dbReference type="InterPro" id="IPR005656">
    <property type="entry name" value="MmgE_PrpD"/>
</dbReference>
<dbReference type="Gene3D" id="3.30.1330.120">
    <property type="entry name" value="2-methylcitrate dehydratase PrpD"/>
    <property type="match status" value="1"/>
</dbReference>
<comment type="similarity">
    <text evidence="1">Belongs to the PrpD family.</text>
</comment>
<evidence type="ECO:0000313" key="4">
    <source>
        <dbReference type="EMBL" id="SMF22210.1"/>
    </source>
</evidence>
<dbReference type="PANTHER" id="PTHR16943">
    <property type="entry name" value="2-METHYLCITRATE DEHYDRATASE-RELATED"/>
    <property type="match status" value="1"/>
</dbReference>
<evidence type="ECO:0000259" key="2">
    <source>
        <dbReference type="Pfam" id="PF03972"/>
    </source>
</evidence>
<reference evidence="5" key="1">
    <citation type="submission" date="2017-04" db="EMBL/GenBank/DDBJ databases">
        <authorList>
            <person name="Varghese N."/>
            <person name="Submissions S."/>
        </authorList>
    </citation>
    <scope>NUCLEOTIDE SEQUENCE [LARGE SCALE GENOMIC DNA]</scope>
    <source>
        <strain evidence="5">B4P</strain>
    </source>
</reference>
<evidence type="ECO:0000256" key="1">
    <source>
        <dbReference type="ARBA" id="ARBA00006174"/>
    </source>
</evidence>
<dbReference type="AlphaFoldDB" id="A0A1X7DV19"/>
<dbReference type="PANTHER" id="PTHR16943:SF8">
    <property type="entry name" value="2-METHYLCITRATE DEHYDRATASE"/>
    <property type="match status" value="1"/>
</dbReference>
<sequence>MSAQEATATSDRPDLSIEIAALLPVLARIADREAVVLCLADTLACALGAEALADKHGGTVSRLRGLSPSAGGAATIWATGEKADTDTAALRNAVAARYLDWNDTYVARAIIHPSDLLAALVALAEERAIAWDRLIEAAGVVYEVVCRMADQADLRRRGFDGSTLSPIGAAAGAAWLLSLDEEASARALRIAALDAATLRAVRQGKLSDWKAIASARGALKGLFAARMAEAGFLAPDNVYGGDEGFLATVSGPLALDAEGGSRMTRIILKAHPAQIFIQGMLQLAAELRPRLADRLDSIQSVTVHTFKQAVDMVGGKAHPVGAAMNRETADHSAAFAIAAVLAAGRLGHADFERLLSDATVHRLIGRTNVEEDAAANRAFPVRFSSRITVALDDGTVLAAEQDNPVPLRPQDLSAKFAELWPPHLARGWRWDLPGAAPRFPVGHND</sequence>
<organism evidence="4 5">
    <name type="scientific">Xaviernesmea oryzae</name>
    <dbReference type="NCBI Taxonomy" id="464029"/>
    <lineage>
        <taxon>Bacteria</taxon>
        <taxon>Pseudomonadati</taxon>
        <taxon>Pseudomonadota</taxon>
        <taxon>Alphaproteobacteria</taxon>
        <taxon>Hyphomicrobiales</taxon>
        <taxon>Rhizobiaceae</taxon>
        <taxon>Rhizobium/Agrobacterium group</taxon>
        <taxon>Xaviernesmea</taxon>
    </lineage>
</organism>
<evidence type="ECO:0000313" key="5">
    <source>
        <dbReference type="Proteomes" id="UP000192903"/>
    </source>
</evidence>
<dbReference type="SUPFAM" id="SSF103378">
    <property type="entry name" value="2-methylcitrate dehydratase PrpD"/>
    <property type="match status" value="1"/>
</dbReference>